<keyword evidence="4" id="KW-0963">Cytoplasm</keyword>
<dbReference type="GO" id="GO:0007052">
    <property type="term" value="P:mitotic spindle organization"/>
    <property type="evidence" value="ECO:0007669"/>
    <property type="project" value="TreeGrafter"/>
</dbReference>
<dbReference type="AlphaFoldDB" id="A0A1Y2DTC5"/>
<dbReference type="GeneID" id="63778447"/>
<comment type="function">
    <text evidence="6">Part of the dynactin complex that activates the molecular motor dynein for ultra-processive transport along microtubules.</text>
</comment>
<evidence type="ECO:0000256" key="6">
    <source>
        <dbReference type="ARBA" id="ARBA00034687"/>
    </source>
</evidence>
<comment type="subcellular location">
    <subcellularLocation>
        <location evidence="1">Cytoplasm</location>
        <location evidence="1">Cytoskeleton</location>
    </subcellularLocation>
</comment>
<name>A0A1Y2DTC5_9PEZI</name>
<evidence type="ECO:0000256" key="5">
    <source>
        <dbReference type="ARBA" id="ARBA00023212"/>
    </source>
</evidence>
<reference evidence="7 8" key="1">
    <citation type="submission" date="2016-07" db="EMBL/GenBank/DDBJ databases">
        <title>Pervasive Adenine N6-methylation of Active Genes in Fungi.</title>
        <authorList>
            <consortium name="DOE Joint Genome Institute"/>
            <person name="Mondo S.J."/>
            <person name="Dannebaum R.O."/>
            <person name="Kuo R.C."/>
            <person name="Labutti K."/>
            <person name="Haridas S."/>
            <person name="Kuo A."/>
            <person name="Salamov A."/>
            <person name="Ahrendt S.R."/>
            <person name="Lipzen A."/>
            <person name="Sullivan W."/>
            <person name="Andreopoulos W.B."/>
            <person name="Clum A."/>
            <person name="Lindquist E."/>
            <person name="Daum C."/>
            <person name="Ramamoorthy G.K."/>
            <person name="Gryganskyi A."/>
            <person name="Culley D."/>
            <person name="Magnuson J.K."/>
            <person name="James T.Y."/>
            <person name="O'Malley M.A."/>
            <person name="Stajich J.E."/>
            <person name="Spatafora J.W."/>
            <person name="Visel A."/>
            <person name="Grigoriev I.V."/>
        </authorList>
    </citation>
    <scope>NUCLEOTIDE SEQUENCE [LARGE SCALE GENOMIC DNA]</scope>
    <source>
        <strain evidence="7 8">CBS 129021</strain>
    </source>
</reference>
<dbReference type="InterPro" id="IPR001451">
    <property type="entry name" value="Hexapep"/>
</dbReference>
<evidence type="ECO:0000256" key="4">
    <source>
        <dbReference type="ARBA" id="ARBA00022490"/>
    </source>
</evidence>
<dbReference type="Pfam" id="PF00132">
    <property type="entry name" value="Hexapep"/>
    <property type="match status" value="1"/>
</dbReference>
<dbReference type="PANTHER" id="PTHR13072:SF0">
    <property type="entry name" value="DYNACTIN SUBUNIT 6"/>
    <property type="match status" value="1"/>
</dbReference>
<dbReference type="InterPro" id="IPR027777">
    <property type="entry name" value="DCTN6"/>
</dbReference>
<dbReference type="RefSeq" id="XP_040714367.1">
    <property type="nucleotide sequence ID" value="XM_040862235.1"/>
</dbReference>
<keyword evidence="5" id="KW-0206">Cytoskeleton</keyword>
<comment type="similarity">
    <text evidence="2">Belongs to the dynactin subunits 5/6 family. Dynactin subunit 6 subfamily.</text>
</comment>
<evidence type="ECO:0000256" key="3">
    <source>
        <dbReference type="ARBA" id="ARBA00016573"/>
    </source>
</evidence>
<dbReference type="InParanoid" id="A0A1Y2DTC5"/>
<gene>
    <name evidence="7" type="ORF">BCR38DRAFT_459016</name>
</gene>
<dbReference type="STRING" id="1141098.A0A1Y2DTC5"/>
<dbReference type="InterPro" id="IPR011004">
    <property type="entry name" value="Trimer_LpxA-like_sf"/>
</dbReference>
<evidence type="ECO:0000256" key="1">
    <source>
        <dbReference type="ARBA" id="ARBA00004245"/>
    </source>
</evidence>
<proteinExistence type="inferred from homology"/>
<evidence type="ECO:0000256" key="2">
    <source>
        <dbReference type="ARBA" id="ARBA00007719"/>
    </source>
</evidence>
<evidence type="ECO:0000313" key="8">
    <source>
        <dbReference type="Proteomes" id="UP000193689"/>
    </source>
</evidence>
<dbReference type="Gene3D" id="2.160.10.10">
    <property type="entry name" value="Hexapeptide repeat proteins"/>
    <property type="match status" value="1"/>
</dbReference>
<comment type="caution">
    <text evidence="7">The sequence shown here is derived from an EMBL/GenBank/DDBJ whole genome shotgun (WGS) entry which is preliminary data.</text>
</comment>
<dbReference type="GO" id="GO:0005869">
    <property type="term" value="C:dynactin complex"/>
    <property type="evidence" value="ECO:0007669"/>
    <property type="project" value="InterPro"/>
</dbReference>
<evidence type="ECO:0000313" key="7">
    <source>
        <dbReference type="EMBL" id="ORY62531.1"/>
    </source>
</evidence>
<dbReference type="PANTHER" id="PTHR13072">
    <property type="entry name" value="DYNACTIN 6"/>
    <property type="match status" value="1"/>
</dbReference>
<accession>A0A1Y2DTC5</accession>
<organism evidence="7 8">
    <name type="scientific">Pseudomassariella vexata</name>
    <dbReference type="NCBI Taxonomy" id="1141098"/>
    <lineage>
        <taxon>Eukaryota</taxon>
        <taxon>Fungi</taxon>
        <taxon>Dikarya</taxon>
        <taxon>Ascomycota</taxon>
        <taxon>Pezizomycotina</taxon>
        <taxon>Sordariomycetes</taxon>
        <taxon>Xylariomycetidae</taxon>
        <taxon>Amphisphaeriales</taxon>
        <taxon>Pseudomassariaceae</taxon>
        <taxon>Pseudomassariella</taxon>
    </lineage>
</organism>
<dbReference type="OrthoDB" id="2355at2759"/>
<keyword evidence="8" id="KW-1185">Reference proteome</keyword>
<sequence>MSSSNKRQSVLPKVPSGPKAPVNFGSHVTIADSAILTGSHTINISSESVIHPRARLESTYGRITIGRRCIVHERTHVGAPSSDDKRGDFGVLTEDYVVVEVGSIIESGNTTIGEGCHIGPRVTIGKGAKLGKHCTITAKSIIQPGEVVPDYTVVYSNGLRRTDKRGLEILKAKAQARQIEILRRLISSNPAKFKD</sequence>
<dbReference type="GO" id="GO:0070840">
    <property type="term" value="F:dynein complex binding"/>
    <property type="evidence" value="ECO:0007669"/>
    <property type="project" value="TreeGrafter"/>
</dbReference>
<dbReference type="EMBL" id="MCFJ01000009">
    <property type="protein sequence ID" value="ORY62531.1"/>
    <property type="molecule type" value="Genomic_DNA"/>
</dbReference>
<dbReference type="SUPFAM" id="SSF51161">
    <property type="entry name" value="Trimeric LpxA-like enzymes"/>
    <property type="match status" value="1"/>
</dbReference>
<dbReference type="Proteomes" id="UP000193689">
    <property type="component" value="Unassembled WGS sequence"/>
</dbReference>
<protein>
    <recommendedName>
        <fullName evidence="3">Dynactin subunit 6</fullName>
    </recommendedName>
</protein>